<dbReference type="GO" id="GO:0006298">
    <property type="term" value="P:mismatch repair"/>
    <property type="evidence" value="ECO:0007669"/>
    <property type="project" value="InterPro"/>
</dbReference>
<dbReference type="Proteomes" id="UP000095281">
    <property type="component" value="Unplaced"/>
</dbReference>
<dbReference type="InterPro" id="IPR038973">
    <property type="entry name" value="MutL/Mlh/Pms-like"/>
</dbReference>
<reference evidence="3" key="1">
    <citation type="submission" date="2016-11" db="UniProtKB">
        <authorList>
            <consortium name="WormBaseParasite"/>
        </authorList>
    </citation>
    <scope>IDENTIFICATION</scope>
</reference>
<proteinExistence type="predicted"/>
<dbReference type="PANTHER" id="PTHR10073:SF52">
    <property type="entry name" value="MISMATCH REPAIR ENDONUCLEASE PMS2"/>
    <property type="match status" value="1"/>
</dbReference>
<dbReference type="InterPro" id="IPR038765">
    <property type="entry name" value="Papain-like_cys_pep_sf"/>
</dbReference>
<dbReference type="AlphaFoldDB" id="A0A1I8C274"/>
<organism evidence="2 3">
    <name type="scientific">Meloidogyne hapla</name>
    <name type="common">Root-knot nematode worm</name>
    <dbReference type="NCBI Taxonomy" id="6305"/>
    <lineage>
        <taxon>Eukaryota</taxon>
        <taxon>Metazoa</taxon>
        <taxon>Ecdysozoa</taxon>
        <taxon>Nematoda</taxon>
        <taxon>Chromadorea</taxon>
        <taxon>Rhabditida</taxon>
        <taxon>Tylenchina</taxon>
        <taxon>Tylenchomorpha</taxon>
        <taxon>Tylenchoidea</taxon>
        <taxon>Meloidogynidae</taxon>
        <taxon>Meloidogyninae</taxon>
        <taxon>Meloidogyne</taxon>
    </lineage>
</organism>
<dbReference type="Pfam" id="PF00443">
    <property type="entry name" value="UCH"/>
    <property type="match status" value="1"/>
</dbReference>
<sequence>MVAEMPGQLHRPRKVRSIFASKACRRSVMFGHPLSEFKMKQIIENMGKIEQPWNCPHGRPTIRHLCTDFEDKCVSCTRVELKKKIYIWRLPEILVISLLRGQPNGEKDCRFIDFPMDNLDLRQFLHPESPDNAFGYQYHLYGIVEHFGEGLQAVLRPNLKPFKAVCGNCWMTKINLN</sequence>
<dbReference type="GO" id="GO:0016887">
    <property type="term" value="F:ATP hydrolysis activity"/>
    <property type="evidence" value="ECO:0007669"/>
    <property type="project" value="InterPro"/>
</dbReference>
<dbReference type="GO" id="GO:0016579">
    <property type="term" value="P:protein deubiquitination"/>
    <property type="evidence" value="ECO:0007669"/>
    <property type="project" value="InterPro"/>
</dbReference>
<dbReference type="GO" id="GO:0004843">
    <property type="term" value="F:cysteine-type deubiquitinase activity"/>
    <property type="evidence" value="ECO:0007669"/>
    <property type="project" value="InterPro"/>
</dbReference>
<name>A0A1I8C274_MELHA</name>
<dbReference type="Gene3D" id="3.90.70.10">
    <property type="entry name" value="Cysteine proteinases"/>
    <property type="match status" value="1"/>
</dbReference>
<dbReference type="Gene3D" id="3.30.1540.20">
    <property type="entry name" value="MutL, C-terminal domain, dimerisation subdomain"/>
    <property type="match status" value="1"/>
</dbReference>
<dbReference type="InterPro" id="IPR042120">
    <property type="entry name" value="MutL_C_dimsub"/>
</dbReference>
<dbReference type="SUPFAM" id="SSF54001">
    <property type="entry name" value="Cysteine proteinases"/>
    <property type="match status" value="1"/>
</dbReference>
<protein>
    <submittedName>
        <fullName evidence="3">UCH domain-containing protein</fullName>
    </submittedName>
</protein>
<dbReference type="PANTHER" id="PTHR10073">
    <property type="entry name" value="DNA MISMATCH REPAIR PROTEIN MLH, PMS, MUTL"/>
    <property type="match status" value="1"/>
</dbReference>
<feature type="domain" description="Peptidase C19 ubiquitin carboxyl-terminal hydrolase" evidence="1">
    <location>
        <begin position="72"/>
        <end position="151"/>
    </location>
</feature>
<dbReference type="InterPro" id="IPR001394">
    <property type="entry name" value="Peptidase_C19_UCH"/>
</dbReference>
<dbReference type="WBParaSite" id="MhA1_Contig96.frz3.gene31">
    <property type="protein sequence ID" value="MhA1_Contig96.frz3.gene31"/>
    <property type="gene ID" value="MhA1_Contig96.frz3.gene31"/>
</dbReference>
<dbReference type="InterPro" id="IPR042121">
    <property type="entry name" value="MutL_C_regsub"/>
</dbReference>
<dbReference type="GO" id="GO:0140664">
    <property type="term" value="F:ATP-dependent DNA damage sensor activity"/>
    <property type="evidence" value="ECO:0007669"/>
    <property type="project" value="InterPro"/>
</dbReference>
<evidence type="ECO:0000259" key="1">
    <source>
        <dbReference type="Pfam" id="PF00443"/>
    </source>
</evidence>
<keyword evidence="2" id="KW-1185">Reference proteome</keyword>
<dbReference type="Gene3D" id="3.30.1370.100">
    <property type="entry name" value="MutL, C-terminal domain, regulatory subdomain"/>
    <property type="match status" value="1"/>
</dbReference>
<evidence type="ECO:0000313" key="3">
    <source>
        <dbReference type="WBParaSite" id="MhA1_Contig96.frz3.gene31"/>
    </source>
</evidence>
<accession>A0A1I8C274</accession>
<dbReference type="GO" id="GO:0032389">
    <property type="term" value="C:MutLalpha complex"/>
    <property type="evidence" value="ECO:0007669"/>
    <property type="project" value="TreeGrafter"/>
</dbReference>
<evidence type="ECO:0000313" key="2">
    <source>
        <dbReference type="Proteomes" id="UP000095281"/>
    </source>
</evidence>